<dbReference type="Proteomes" id="UP000002949">
    <property type="component" value="Unassembled WGS sequence"/>
</dbReference>
<dbReference type="InterPro" id="IPR051313">
    <property type="entry name" value="Bact_iron-sidero_bind"/>
</dbReference>
<dbReference type="CDD" id="cd01146">
    <property type="entry name" value="FhuD"/>
    <property type="match status" value="1"/>
</dbReference>
<evidence type="ECO:0000256" key="6">
    <source>
        <dbReference type="SAM" id="MobiDB-lite"/>
    </source>
</evidence>
<gene>
    <name evidence="8" type="ORF">MEA186_08069</name>
</gene>
<evidence type="ECO:0000256" key="5">
    <source>
        <dbReference type="ARBA" id="ARBA00022729"/>
    </source>
</evidence>
<sequence>MKVMFHSQLGTGGCKPGIQDRGAEETRIVPENDRRAARRGSMTRRGALGLFLLPFAGSLSAAPRPLRIVSLDAGLTETLLMLGVRPVAIADREVWEKWVVEPPLPPEIADVGTLLEPNLEFLQQLRPDVILAIPYLDGIKPLLERVAPVTTIGIYTEEGRPYQLAVDATRQLARLVGKEEEGEALIAATEAGFLEIRQQLAPLSARPLYIVNFMDPRNVRVYGRQSLFQDVFDRIGIRNAWTGDTNYWGFATLGLDGLATASDARLAYMEPLPEGAGGTLTESPVWNAMPFVRNRSIMRLPAVLMFGALPSAARFAHELAKAMTGDAAHG</sequence>
<feature type="region of interest" description="Disordered" evidence="6">
    <location>
        <begin position="1"/>
        <end position="24"/>
    </location>
</feature>
<dbReference type="Gene3D" id="3.40.50.1980">
    <property type="entry name" value="Nitrogenase molybdenum iron protein domain"/>
    <property type="match status" value="2"/>
</dbReference>
<dbReference type="eggNOG" id="COG0614">
    <property type="taxonomic scope" value="Bacteria"/>
</dbReference>
<evidence type="ECO:0000313" key="8">
    <source>
        <dbReference type="EMBL" id="EHH12739.1"/>
    </source>
</evidence>
<keyword evidence="4" id="KW-0406">Ion transport</keyword>
<dbReference type="PANTHER" id="PTHR30532">
    <property type="entry name" value="IRON III DICITRATE-BINDING PERIPLASMIC PROTEIN"/>
    <property type="match status" value="1"/>
</dbReference>
<protein>
    <submittedName>
        <fullName evidence="8">Periplasmic binding protein</fullName>
    </submittedName>
</protein>
<name>G6Y6P9_9HYPH</name>
<keyword evidence="3" id="KW-0813">Transport</keyword>
<evidence type="ECO:0000256" key="4">
    <source>
        <dbReference type="ARBA" id="ARBA00022496"/>
    </source>
</evidence>
<dbReference type="EMBL" id="AGSN01000071">
    <property type="protein sequence ID" value="EHH12739.1"/>
    <property type="molecule type" value="Genomic_DNA"/>
</dbReference>
<dbReference type="PATRIC" id="fig|1082933.3.peg.1541"/>
<dbReference type="AlphaFoldDB" id="G6Y6P9"/>
<evidence type="ECO:0000256" key="1">
    <source>
        <dbReference type="ARBA" id="ARBA00004196"/>
    </source>
</evidence>
<feature type="domain" description="Fe/B12 periplasmic-binding" evidence="7">
    <location>
        <begin position="67"/>
        <end position="327"/>
    </location>
</feature>
<dbReference type="PROSITE" id="PS50983">
    <property type="entry name" value="FE_B12_PBP"/>
    <property type="match status" value="1"/>
</dbReference>
<dbReference type="GO" id="GO:1901678">
    <property type="term" value="P:iron coordination entity transport"/>
    <property type="evidence" value="ECO:0007669"/>
    <property type="project" value="UniProtKB-ARBA"/>
</dbReference>
<dbReference type="InterPro" id="IPR002491">
    <property type="entry name" value="ABC_transptr_periplasmic_BD"/>
</dbReference>
<keyword evidence="4" id="KW-0410">Iron transport</keyword>
<evidence type="ECO:0000256" key="2">
    <source>
        <dbReference type="ARBA" id="ARBA00008814"/>
    </source>
</evidence>
<keyword evidence="4" id="KW-0408">Iron</keyword>
<keyword evidence="9" id="KW-1185">Reference proteome</keyword>
<organism evidence="8 9">
    <name type="scientific">Mesorhizobium amorphae CCNWGS0123</name>
    <dbReference type="NCBI Taxonomy" id="1082933"/>
    <lineage>
        <taxon>Bacteria</taxon>
        <taxon>Pseudomonadati</taxon>
        <taxon>Pseudomonadota</taxon>
        <taxon>Alphaproteobacteria</taxon>
        <taxon>Hyphomicrobiales</taxon>
        <taxon>Phyllobacteriaceae</taxon>
        <taxon>Mesorhizobium</taxon>
    </lineage>
</organism>
<dbReference type="SUPFAM" id="SSF53807">
    <property type="entry name" value="Helical backbone' metal receptor"/>
    <property type="match status" value="1"/>
</dbReference>
<dbReference type="GO" id="GO:0030288">
    <property type="term" value="C:outer membrane-bounded periplasmic space"/>
    <property type="evidence" value="ECO:0007669"/>
    <property type="project" value="TreeGrafter"/>
</dbReference>
<keyword evidence="5" id="KW-0732">Signal</keyword>
<comment type="subcellular location">
    <subcellularLocation>
        <location evidence="1">Cell envelope</location>
    </subcellularLocation>
</comment>
<dbReference type="Pfam" id="PF01497">
    <property type="entry name" value="Peripla_BP_2"/>
    <property type="match status" value="1"/>
</dbReference>
<dbReference type="PRINTS" id="PR01715">
    <property type="entry name" value="FERRIBNDNGPP"/>
</dbReference>
<accession>G6Y6P9</accession>
<dbReference type="STRING" id="1082933.A6B35_08210"/>
<evidence type="ECO:0000313" key="9">
    <source>
        <dbReference type="Proteomes" id="UP000002949"/>
    </source>
</evidence>
<dbReference type="PANTHER" id="PTHR30532:SF1">
    <property type="entry name" value="IRON(3+)-HYDROXAMATE-BINDING PROTEIN FHUD"/>
    <property type="match status" value="1"/>
</dbReference>
<comment type="similarity">
    <text evidence="2">Belongs to the bacterial solute-binding protein 8 family.</text>
</comment>
<reference evidence="8 9" key="1">
    <citation type="journal article" date="2012" name="J. Bacteriol.">
        <title>Draft Genome Sequence of Plant Growth-Promoting Rhizobium Mesorhizobium amorphae, Isolated from Zinc-Lead Mine Tailings.</title>
        <authorList>
            <person name="Hao X."/>
            <person name="Lin Y."/>
            <person name="Johnstone L."/>
            <person name="Baltrus D.A."/>
            <person name="Miller S.J."/>
            <person name="Wei G."/>
            <person name="Rensing C."/>
        </authorList>
    </citation>
    <scope>NUCLEOTIDE SEQUENCE [LARGE SCALE GENOMIC DNA]</scope>
    <source>
        <strain evidence="8 9">CCNWGS0123</strain>
    </source>
</reference>
<evidence type="ECO:0000259" key="7">
    <source>
        <dbReference type="PROSITE" id="PS50983"/>
    </source>
</evidence>
<proteinExistence type="inferred from homology"/>
<evidence type="ECO:0000256" key="3">
    <source>
        <dbReference type="ARBA" id="ARBA00022448"/>
    </source>
</evidence>